<protein>
    <submittedName>
        <fullName evidence="2">Phosphoserine phosphatase RsbX</fullName>
    </submittedName>
</protein>
<dbReference type="STRING" id="1391654.AKJ09_06540"/>
<keyword evidence="3" id="KW-1185">Reference proteome</keyword>
<dbReference type="RefSeq" id="WP_146651257.1">
    <property type="nucleotide sequence ID" value="NZ_CP012333.1"/>
</dbReference>
<dbReference type="SUPFAM" id="SSF81606">
    <property type="entry name" value="PP2C-like"/>
    <property type="match status" value="1"/>
</dbReference>
<dbReference type="Proteomes" id="UP000064967">
    <property type="component" value="Chromosome"/>
</dbReference>
<dbReference type="Gene3D" id="3.60.40.10">
    <property type="entry name" value="PPM-type phosphatase domain"/>
    <property type="match status" value="1"/>
</dbReference>
<evidence type="ECO:0000313" key="2">
    <source>
        <dbReference type="EMBL" id="AKU99876.1"/>
    </source>
</evidence>
<dbReference type="AlphaFoldDB" id="A0A0K1Q2K8"/>
<sequence>MITSVVHRVLPRDGESACGDTVVVRTEGDVTLLAVVDALGHGVKAGDVATAAAAWLEGAVLQNGVEPLMEGLHAALRGTRGACALLCVISSLTMEVCSVGNVEMRWLKARPPFVLTPGVLGQRMLRPRIFRTAALKDDRLVIFSDGISSRFDLRETSKLSTGEACRAIFTQHRRSHDDATLLMADLGG</sequence>
<dbReference type="EMBL" id="CP012333">
    <property type="protein sequence ID" value="AKU99876.1"/>
    <property type="molecule type" value="Genomic_DNA"/>
</dbReference>
<evidence type="ECO:0000313" key="3">
    <source>
        <dbReference type="Proteomes" id="UP000064967"/>
    </source>
</evidence>
<dbReference type="KEGG" id="llu:AKJ09_06540"/>
<evidence type="ECO:0000259" key="1">
    <source>
        <dbReference type="SMART" id="SM00331"/>
    </source>
</evidence>
<dbReference type="PANTHER" id="PTHR35801:SF1">
    <property type="entry name" value="PHOSPHOSERINE PHOSPHATASE RSBX"/>
    <property type="match status" value="1"/>
</dbReference>
<accession>A0A0K1Q2K8</accession>
<feature type="domain" description="PPM-type phosphatase" evidence="1">
    <location>
        <begin position="2"/>
        <end position="186"/>
    </location>
</feature>
<gene>
    <name evidence="2" type="ORF">AKJ09_06540</name>
</gene>
<dbReference type="OrthoDB" id="5382142at2"/>
<dbReference type="SMART" id="SM00331">
    <property type="entry name" value="PP2C_SIG"/>
    <property type="match status" value="1"/>
</dbReference>
<organism evidence="2 3">
    <name type="scientific">Labilithrix luteola</name>
    <dbReference type="NCBI Taxonomy" id="1391654"/>
    <lineage>
        <taxon>Bacteria</taxon>
        <taxon>Pseudomonadati</taxon>
        <taxon>Myxococcota</taxon>
        <taxon>Polyangia</taxon>
        <taxon>Polyangiales</taxon>
        <taxon>Labilitrichaceae</taxon>
        <taxon>Labilithrix</taxon>
    </lineage>
</organism>
<reference evidence="2 3" key="1">
    <citation type="submission" date="2015-08" db="EMBL/GenBank/DDBJ databases">
        <authorList>
            <person name="Babu N.S."/>
            <person name="Beckwith C.J."/>
            <person name="Beseler K.G."/>
            <person name="Brison A."/>
            <person name="Carone J.V."/>
            <person name="Caskin T.P."/>
            <person name="Diamond M."/>
            <person name="Durham M.E."/>
            <person name="Foxe J.M."/>
            <person name="Go M."/>
            <person name="Henderson B.A."/>
            <person name="Jones I.B."/>
            <person name="McGettigan J.A."/>
            <person name="Micheletti S.J."/>
            <person name="Nasrallah M.E."/>
            <person name="Ortiz D."/>
            <person name="Piller C.R."/>
            <person name="Privatt S.R."/>
            <person name="Schneider S.L."/>
            <person name="Sharp S."/>
            <person name="Smith T.C."/>
            <person name="Stanton J.D."/>
            <person name="Ullery H.E."/>
            <person name="Wilson R.J."/>
            <person name="Serrano M.G."/>
            <person name="Buck G."/>
            <person name="Lee V."/>
            <person name="Wang Y."/>
            <person name="Carvalho R."/>
            <person name="Voegtly L."/>
            <person name="Shi R."/>
            <person name="Duckworth R."/>
            <person name="Johnson A."/>
            <person name="Loviza R."/>
            <person name="Walstead R."/>
            <person name="Shah Z."/>
            <person name="Kiflezghi M."/>
            <person name="Wade K."/>
            <person name="Ball S.L."/>
            <person name="Bradley K.W."/>
            <person name="Asai D.J."/>
            <person name="Bowman C.A."/>
            <person name="Russell D.A."/>
            <person name="Pope W.H."/>
            <person name="Jacobs-Sera D."/>
            <person name="Hendrix R.W."/>
            <person name="Hatfull G.F."/>
        </authorList>
    </citation>
    <scope>NUCLEOTIDE SEQUENCE [LARGE SCALE GENOMIC DNA]</scope>
    <source>
        <strain evidence="2 3">DSM 27648</strain>
    </source>
</reference>
<dbReference type="InterPro" id="IPR036457">
    <property type="entry name" value="PPM-type-like_dom_sf"/>
</dbReference>
<dbReference type="InterPro" id="IPR039248">
    <property type="entry name" value="Ptase_RsbX"/>
</dbReference>
<name>A0A0K1Q2K8_9BACT</name>
<dbReference type="PANTHER" id="PTHR35801">
    <property type="entry name" value="PHOSPHOSERINE PHOSPHATASE RSBX"/>
    <property type="match status" value="1"/>
</dbReference>
<dbReference type="InterPro" id="IPR001932">
    <property type="entry name" value="PPM-type_phosphatase-like_dom"/>
</dbReference>
<proteinExistence type="predicted"/>